<proteinExistence type="predicted"/>
<dbReference type="SUPFAM" id="SSF56601">
    <property type="entry name" value="beta-lactamase/transpeptidase-like"/>
    <property type="match status" value="1"/>
</dbReference>
<reference evidence="1 2" key="1">
    <citation type="journal article" date="2024" name="Commun. Biol.">
        <title>Comparative genomic analysis of thermophilic fungi reveals convergent evolutionary adaptations and gene losses.</title>
        <authorList>
            <person name="Steindorff A.S."/>
            <person name="Aguilar-Pontes M.V."/>
            <person name="Robinson A.J."/>
            <person name="Andreopoulos B."/>
            <person name="LaButti K."/>
            <person name="Kuo A."/>
            <person name="Mondo S."/>
            <person name="Riley R."/>
            <person name="Otillar R."/>
            <person name="Haridas S."/>
            <person name="Lipzen A."/>
            <person name="Grimwood J."/>
            <person name="Schmutz J."/>
            <person name="Clum A."/>
            <person name="Reid I.D."/>
            <person name="Moisan M.C."/>
            <person name="Butler G."/>
            <person name="Nguyen T.T.M."/>
            <person name="Dewar K."/>
            <person name="Conant G."/>
            <person name="Drula E."/>
            <person name="Henrissat B."/>
            <person name="Hansel C."/>
            <person name="Singer S."/>
            <person name="Hutchinson M.I."/>
            <person name="de Vries R.P."/>
            <person name="Natvig D.O."/>
            <person name="Powell A.J."/>
            <person name="Tsang A."/>
            <person name="Grigoriev I.V."/>
        </authorList>
    </citation>
    <scope>NUCLEOTIDE SEQUENCE [LARGE SCALE GENOMIC DNA]</scope>
    <source>
        <strain evidence="1 2">CBS 494.80</strain>
    </source>
</reference>
<protein>
    <submittedName>
        <fullName evidence="1">Uncharacterized protein</fullName>
    </submittedName>
</protein>
<dbReference type="InterPro" id="IPR012338">
    <property type="entry name" value="Beta-lactam/transpept-like"/>
</dbReference>
<accession>A0ABR4C1N3</accession>
<organism evidence="1 2">
    <name type="scientific">Oculimacula yallundae</name>
    <dbReference type="NCBI Taxonomy" id="86028"/>
    <lineage>
        <taxon>Eukaryota</taxon>
        <taxon>Fungi</taxon>
        <taxon>Dikarya</taxon>
        <taxon>Ascomycota</taxon>
        <taxon>Pezizomycotina</taxon>
        <taxon>Leotiomycetes</taxon>
        <taxon>Helotiales</taxon>
        <taxon>Ploettnerulaceae</taxon>
        <taxon>Oculimacula</taxon>
    </lineage>
</organism>
<gene>
    <name evidence="1" type="ORF">VTL71DRAFT_4330</name>
</gene>
<sequence length="110" mass="12478">MDMTTCLQDLAPTFRKICSKYSVTGMSIRTLHHDNIIYEEGFCFRNVEAKLRSVSDTVYSLGSTTKDLWEGFDVVEATINNHTTMIDQLGHRTGLERADAAMPYGFNLTY</sequence>
<dbReference type="Gene3D" id="3.40.710.10">
    <property type="entry name" value="DD-peptidase/beta-lactamase superfamily"/>
    <property type="match status" value="1"/>
</dbReference>
<comment type="caution">
    <text evidence="1">The sequence shown here is derived from an EMBL/GenBank/DDBJ whole genome shotgun (WGS) entry which is preliminary data.</text>
</comment>
<evidence type="ECO:0000313" key="1">
    <source>
        <dbReference type="EMBL" id="KAL2063836.1"/>
    </source>
</evidence>
<dbReference type="EMBL" id="JAZHXI010000014">
    <property type="protein sequence ID" value="KAL2063836.1"/>
    <property type="molecule type" value="Genomic_DNA"/>
</dbReference>
<name>A0ABR4C1N3_9HELO</name>
<evidence type="ECO:0000313" key="2">
    <source>
        <dbReference type="Proteomes" id="UP001595075"/>
    </source>
</evidence>
<keyword evidence="2" id="KW-1185">Reference proteome</keyword>
<dbReference type="Proteomes" id="UP001595075">
    <property type="component" value="Unassembled WGS sequence"/>
</dbReference>